<evidence type="ECO:0000256" key="6">
    <source>
        <dbReference type="ARBA" id="ARBA00022723"/>
    </source>
</evidence>
<comment type="caution">
    <text evidence="14">The sequence shown here is derived from an EMBL/GenBank/DDBJ whole genome shotgun (WGS) entry which is preliminary data.</text>
</comment>
<evidence type="ECO:0000256" key="5">
    <source>
        <dbReference type="ARBA" id="ARBA00006654"/>
    </source>
</evidence>
<evidence type="ECO:0000259" key="12">
    <source>
        <dbReference type="Pfam" id="PF00149"/>
    </source>
</evidence>
<protein>
    <submittedName>
        <fullName evidence="14">Bifunctional 2',3'-cyclic-nucleotide 2'-phosphodiesterase/3'-nucleotidase</fullName>
    </submittedName>
</protein>
<name>A0ABW2L299_9PROT</name>
<comment type="subcellular location">
    <subcellularLocation>
        <location evidence="4">Cell envelope</location>
    </subcellularLocation>
</comment>
<evidence type="ECO:0000313" key="14">
    <source>
        <dbReference type="EMBL" id="MFC7335340.1"/>
    </source>
</evidence>
<feature type="domain" description="Calcineurin-like phosphoesterase" evidence="12">
    <location>
        <begin position="38"/>
        <end position="278"/>
    </location>
</feature>
<dbReference type="InterPro" id="IPR008334">
    <property type="entry name" value="5'-Nucleotdase_C"/>
</dbReference>
<comment type="catalytic activity">
    <reaction evidence="1">
        <text>a ribonucleoside 3'-phosphate + H2O = a ribonucleoside + phosphate</text>
        <dbReference type="Rhea" id="RHEA:10144"/>
        <dbReference type="ChEBI" id="CHEBI:13197"/>
        <dbReference type="ChEBI" id="CHEBI:15377"/>
        <dbReference type="ChEBI" id="CHEBI:18254"/>
        <dbReference type="ChEBI" id="CHEBI:43474"/>
        <dbReference type="EC" id="3.1.3.6"/>
    </reaction>
</comment>
<dbReference type="Pfam" id="PF02872">
    <property type="entry name" value="5_nucleotid_C"/>
    <property type="match status" value="1"/>
</dbReference>
<dbReference type="Gene3D" id="3.60.21.10">
    <property type="match status" value="1"/>
</dbReference>
<gene>
    <name evidence="14" type="ORF">ACFQPS_19385</name>
</gene>
<keyword evidence="7" id="KW-0732">Signal</keyword>
<dbReference type="Pfam" id="PF00149">
    <property type="entry name" value="Metallophos"/>
    <property type="match status" value="1"/>
</dbReference>
<sequence>MIRALGRRRPFAGLALLAALVLVPLLPARAEDRIEVQVLTTTDLHMALMDYDYYADRPDPSIGLVRVASLIRAARAANPNTLLLDNGDLIQGTPLGDWVVRERGIGPGRPHPAMVALNHLGYDAAVLGNHEFNFGLDVLKQTYAAATFPVLAGNVFVVDGDDDPANDKPLYPGYTILERQLRDTAGAMHTVRIGVIGVLTPQIMVWDRDKLDGRITTRDIVDTARRLVPEVRAAGADIVIALSHAGLSGTPRVGGEEQASAYLTEIPGIDAVVTGHSHGVFPGPDYAGLPGADITKGTVNGVPLVMAGYSGNQLGVIELTLAQRDGRWTVVDGRGSTRPLTERRDGRNVPAAEPDAGLAALLEADHQGTLAYVRRAVGRTSGPIHSYCAFVGDTPGLELISEAERFYMERALRGTPHAGLPILAAAAVFKSGGRFGPDFYADIPAGEIAIRNIADIYPYPNMLVAVKVTGAQVREWLEMSARVFNRIDPADAKPQMLLDRRVPGYNFDVIDGVTYAVDLTQPPRYDRDGKLAAPDAHRIRDLSFQGRPIDEAQEFIVVTNNYRANGGGSFPGLDGSTVVFQAPETAQEAILNYIRTQGVVEPQTDSTFRFQPVASPVTVLYDSSPRTRQHLAECPVLTYHGPGENGFDLFQVDLSGKGVQP</sequence>
<evidence type="ECO:0000256" key="11">
    <source>
        <dbReference type="RuleBase" id="RU362119"/>
    </source>
</evidence>
<evidence type="ECO:0000256" key="8">
    <source>
        <dbReference type="ARBA" id="ARBA00022741"/>
    </source>
</evidence>
<evidence type="ECO:0000256" key="4">
    <source>
        <dbReference type="ARBA" id="ARBA00004196"/>
    </source>
</evidence>
<evidence type="ECO:0000313" key="15">
    <source>
        <dbReference type="Proteomes" id="UP001596456"/>
    </source>
</evidence>
<keyword evidence="8 11" id="KW-0547">Nucleotide-binding</keyword>
<dbReference type="InterPro" id="IPR041827">
    <property type="entry name" value="CpdB_N"/>
</dbReference>
<dbReference type="InterPro" id="IPR006179">
    <property type="entry name" value="5_nucleotidase/apyrase"/>
</dbReference>
<dbReference type="PANTHER" id="PTHR11575:SF6">
    <property type="entry name" value="2',3'-CYCLIC-NUCLEOTIDE 2'-PHOSPHODIESTERASE_3'-NUCLEOTIDASE"/>
    <property type="match status" value="1"/>
</dbReference>
<evidence type="ECO:0000256" key="10">
    <source>
        <dbReference type="ARBA" id="ARBA00023268"/>
    </source>
</evidence>
<evidence type="ECO:0000256" key="3">
    <source>
        <dbReference type="ARBA" id="ARBA00001968"/>
    </source>
</evidence>
<feature type="domain" description="5'-Nucleotidase C-terminal" evidence="13">
    <location>
        <begin position="439"/>
        <end position="573"/>
    </location>
</feature>
<reference evidence="15" key="1">
    <citation type="journal article" date="2019" name="Int. J. Syst. Evol. Microbiol.">
        <title>The Global Catalogue of Microorganisms (GCM) 10K type strain sequencing project: providing services to taxonomists for standard genome sequencing and annotation.</title>
        <authorList>
            <consortium name="The Broad Institute Genomics Platform"/>
            <consortium name="The Broad Institute Genome Sequencing Center for Infectious Disease"/>
            <person name="Wu L."/>
            <person name="Ma J."/>
        </authorList>
    </citation>
    <scope>NUCLEOTIDE SEQUENCE [LARGE SCALE GENOMIC DNA]</scope>
    <source>
        <strain evidence="15">CGMCC 1.16275</strain>
    </source>
</reference>
<comment type="catalytic activity">
    <reaction evidence="2">
        <text>a nucleoside 2',3'-cyclic phosphate + H2O = a nucleoside 3'-phosphate + H(+)</text>
        <dbReference type="Rhea" id="RHEA:19621"/>
        <dbReference type="ChEBI" id="CHEBI:15377"/>
        <dbReference type="ChEBI" id="CHEBI:15378"/>
        <dbReference type="ChEBI" id="CHEBI:66949"/>
        <dbReference type="ChEBI" id="CHEBI:66954"/>
        <dbReference type="EC" id="3.1.4.16"/>
    </reaction>
</comment>
<dbReference type="InterPro" id="IPR036907">
    <property type="entry name" value="5'-Nucleotdase_C_sf"/>
</dbReference>
<dbReference type="SUPFAM" id="SSF55816">
    <property type="entry name" value="5'-nucleotidase (syn. UDP-sugar hydrolase), C-terminal domain"/>
    <property type="match status" value="1"/>
</dbReference>
<proteinExistence type="inferred from homology"/>
<dbReference type="PRINTS" id="PR01607">
    <property type="entry name" value="APYRASEFAMLY"/>
</dbReference>
<dbReference type="RefSeq" id="WP_377360904.1">
    <property type="nucleotide sequence ID" value="NZ_JBHTCM010000028.1"/>
</dbReference>
<dbReference type="Proteomes" id="UP001596456">
    <property type="component" value="Unassembled WGS sequence"/>
</dbReference>
<dbReference type="SUPFAM" id="SSF56300">
    <property type="entry name" value="Metallo-dependent phosphatases"/>
    <property type="match status" value="1"/>
</dbReference>
<evidence type="ECO:0000256" key="7">
    <source>
        <dbReference type="ARBA" id="ARBA00022729"/>
    </source>
</evidence>
<accession>A0ABW2L299</accession>
<comment type="similarity">
    <text evidence="5 11">Belongs to the 5'-nucleotidase family.</text>
</comment>
<keyword evidence="6" id="KW-0479">Metal-binding</keyword>
<dbReference type="EMBL" id="JBHTCM010000028">
    <property type="protein sequence ID" value="MFC7335340.1"/>
    <property type="molecule type" value="Genomic_DNA"/>
</dbReference>
<organism evidence="14 15">
    <name type="scientific">Rhodocista pekingensis</name>
    <dbReference type="NCBI Taxonomy" id="201185"/>
    <lineage>
        <taxon>Bacteria</taxon>
        <taxon>Pseudomonadati</taxon>
        <taxon>Pseudomonadota</taxon>
        <taxon>Alphaproteobacteria</taxon>
        <taxon>Rhodospirillales</taxon>
        <taxon>Azospirillaceae</taxon>
        <taxon>Rhodocista</taxon>
    </lineage>
</organism>
<comment type="cofactor">
    <cofactor evidence="3">
        <name>a divalent metal cation</name>
        <dbReference type="ChEBI" id="CHEBI:60240"/>
    </cofactor>
</comment>
<dbReference type="InterPro" id="IPR006146">
    <property type="entry name" value="5'-Nucleotdase_CS"/>
</dbReference>
<dbReference type="InterPro" id="IPR004843">
    <property type="entry name" value="Calcineurin-like_PHP"/>
</dbReference>
<keyword evidence="15" id="KW-1185">Reference proteome</keyword>
<dbReference type="PANTHER" id="PTHR11575">
    <property type="entry name" value="5'-NUCLEOTIDASE-RELATED"/>
    <property type="match status" value="1"/>
</dbReference>
<keyword evidence="9 11" id="KW-0378">Hydrolase</keyword>
<evidence type="ECO:0000256" key="2">
    <source>
        <dbReference type="ARBA" id="ARBA00001730"/>
    </source>
</evidence>
<evidence type="ECO:0000256" key="9">
    <source>
        <dbReference type="ARBA" id="ARBA00022801"/>
    </source>
</evidence>
<dbReference type="Gene3D" id="3.90.780.10">
    <property type="entry name" value="5'-Nucleotidase, C-terminal domain"/>
    <property type="match status" value="1"/>
</dbReference>
<evidence type="ECO:0000256" key="1">
    <source>
        <dbReference type="ARBA" id="ARBA00000527"/>
    </source>
</evidence>
<dbReference type="CDD" id="cd07410">
    <property type="entry name" value="MPP_CpdB_N"/>
    <property type="match status" value="1"/>
</dbReference>
<evidence type="ECO:0000259" key="13">
    <source>
        <dbReference type="Pfam" id="PF02872"/>
    </source>
</evidence>
<dbReference type="InterPro" id="IPR029052">
    <property type="entry name" value="Metallo-depent_PP-like"/>
</dbReference>
<dbReference type="PROSITE" id="PS00786">
    <property type="entry name" value="5_NUCLEOTIDASE_2"/>
    <property type="match status" value="1"/>
</dbReference>
<dbReference type="NCBIfam" id="NF006938">
    <property type="entry name" value="PRK09420.1"/>
    <property type="match status" value="1"/>
</dbReference>
<keyword evidence="10" id="KW-0511">Multifunctional enzyme</keyword>